<evidence type="ECO:0000313" key="1">
    <source>
        <dbReference type="EMBL" id="CAY64614.2"/>
    </source>
</evidence>
<dbReference type="EMBL" id="FN392673">
    <property type="protein sequence ID" value="CAY64647.2"/>
    <property type="molecule type" value="Genomic_DNA"/>
</dbReference>
<feature type="non-terminal residue" evidence="1">
    <location>
        <position position="46"/>
    </location>
</feature>
<dbReference type="AlphaFoldDB" id="C9X4M5"/>
<accession>C9X4M5</accession>
<dbReference type="SUPFAM" id="SSF56176">
    <property type="entry name" value="FAD-binding/transporter-associated domain-like"/>
    <property type="match status" value="1"/>
</dbReference>
<dbReference type="InterPro" id="IPR036318">
    <property type="entry name" value="FAD-bd_PCMH-like_sf"/>
</dbReference>
<evidence type="ECO:0000313" key="2">
    <source>
        <dbReference type="EMBL" id="CAY64647.2"/>
    </source>
</evidence>
<reference evidence="1" key="1">
    <citation type="journal article" date="2010" name="Syst. Appl. Microbiol.">
        <title>Arsenic-resistant bacteria associated with roots of the wild Cirsium arvense (L.) plant from an arsenic polluted soil, and screening of potential plant growth-promoting characteristics.</title>
        <authorList>
            <person name="Cavalca L."/>
            <person name="Zanchi R."/>
            <person name="Corsini A."/>
            <person name="Colombo M."/>
            <person name="Romagnoli C."/>
            <person name="Canzi E."/>
            <person name="Andreoni V."/>
        </authorList>
    </citation>
    <scope>NUCLEOTIDE SEQUENCE</scope>
    <source>
        <strain evidence="1">As3-3</strain>
    </source>
</reference>
<sequence length="46" mass="5289">TVLWHLRHLFLGGESFFADGLEFKIESMNGRHIGKVRIVPSSDYEV</sequence>
<feature type="non-terminal residue" evidence="1">
    <location>
        <position position="1"/>
    </location>
</feature>
<gene>
    <name evidence="1" type="primary">ArsB</name>
    <name evidence="2" type="synonym">ACR3(2)</name>
</gene>
<organism evidence="1">
    <name type="scientific">Bordetella sp. As3-3</name>
    <dbReference type="NCBI Taxonomy" id="644384"/>
    <lineage>
        <taxon>Bacteria</taxon>
        <taxon>Pseudomonadati</taxon>
        <taxon>Pseudomonadota</taxon>
        <taxon>Betaproteobacteria</taxon>
        <taxon>Burkholderiales</taxon>
        <taxon>Alcaligenaceae</taxon>
        <taxon>Bordetella</taxon>
    </lineage>
</organism>
<name>C9X4M5_9BORD</name>
<dbReference type="EMBL" id="FN392651">
    <property type="protein sequence ID" value="CAY64614.2"/>
    <property type="molecule type" value="Genomic_DNA"/>
</dbReference>
<protein>
    <submittedName>
        <fullName evidence="1">Arsenite efflux pump</fullName>
    </submittedName>
</protein>
<dbReference type="GO" id="GO:0050660">
    <property type="term" value="F:flavin adenine dinucleotide binding"/>
    <property type="evidence" value="ECO:0007669"/>
    <property type="project" value="InterPro"/>
</dbReference>
<proteinExistence type="predicted"/>